<name>A0A4U8Q9X9_9FIRM</name>
<dbReference type="NCBIfam" id="TIGR00040">
    <property type="entry name" value="yfcE"/>
    <property type="match status" value="1"/>
</dbReference>
<dbReference type="AlphaFoldDB" id="A0A4U8Q9X9"/>
<protein>
    <recommendedName>
        <fullName evidence="2">Phosphoesterase</fullName>
        <ecNumber evidence="2">3.1.4.-</ecNumber>
    </recommendedName>
</protein>
<evidence type="ECO:0000256" key="2">
    <source>
        <dbReference type="RuleBase" id="RU362039"/>
    </source>
</evidence>
<dbReference type="GO" id="GO:0046872">
    <property type="term" value="F:metal ion binding"/>
    <property type="evidence" value="ECO:0007669"/>
    <property type="project" value="UniProtKB-KW"/>
</dbReference>
<comment type="caution">
    <text evidence="4">The sequence shown here is derived from an EMBL/GenBank/DDBJ whole genome shotgun (WGS) entry which is preliminary data.</text>
</comment>
<dbReference type="Pfam" id="PF12850">
    <property type="entry name" value="Metallophos_2"/>
    <property type="match status" value="1"/>
</dbReference>
<feature type="domain" description="Calcineurin-like phosphoesterase" evidence="3">
    <location>
        <begin position="5"/>
        <end position="141"/>
    </location>
</feature>
<dbReference type="EMBL" id="QGQD01000045">
    <property type="protein sequence ID" value="TLD01013.1"/>
    <property type="molecule type" value="Genomic_DNA"/>
</dbReference>
<dbReference type="InterPro" id="IPR024654">
    <property type="entry name" value="Calcineurin-like_PHP_lpxH"/>
</dbReference>
<accession>A0A4U8Q9X9</accession>
<evidence type="ECO:0000256" key="1">
    <source>
        <dbReference type="ARBA" id="ARBA00008950"/>
    </source>
</evidence>
<dbReference type="GO" id="GO:0016787">
    <property type="term" value="F:hydrolase activity"/>
    <property type="evidence" value="ECO:0007669"/>
    <property type="project" value="UniProtKB-UniRule"/>
</dbReference>
<evidence type="ECO:0000313" key="5">
    <source>
        <dbReference type="Proteomes" id="UP000306509"/>
    </source>
</evidence>
<dbReference type="PANTHER" id="PTHR11124">
    <property type="entry name" value="VACUOLAR SORTING PROTEIN VPS29"/>
    <property type="match status" value="1"/>
</dbReference>
<dbReference type="STRING" id="180332.GCA_000797495_03883"/>
<keyword evidence="5" id="KW-1185">Reference proteome</keyword>
<sequence length="158" mass="18244">MKKCRIGIIADTHGLLRPEVLEVLEMCDYIIHAGDINKAEVLEELKRIAPVYAVRGNNDKAQWAEELPEELYFEISDMKFYMVHNKKSIPENLTHVGAVIIGHSHKYFCEEKDGVLWLNPGSCGKRRFDQQITMAVMEIHDGRYMVEKIELNQELQEG</sequence>
<comment type="similarity">
    <text evidence="1 2">Belongs to the metallophosphoesterase superfamily. YfcE family.</text>
</comment>
<dbReference type="SUPFAM" id="SSF56300">
    <property type="entry name" value="Metallo-dependent phosphatases"/>
    <property type="match status" value="1"/>
</dbReference>
<comment type="cofactor">
    <cofactor evidence="2">
        <name>a divalent metal cation</name>
        <dbReference type="ChEBI" id="CHEBI:60240"/>
    </cofactor>
</comment>
<gene>
    <name evidence="4" type="ORF">DSM106044_02215</name>
</gene>
<dbReference type="InterPro" id="IPR000979">
    <property type="entry name" value="Phosphodiesterase_MJ0936/Vps29"/>
</dbReference>
<dbReference type="Gene3D" id="3.60.21.10">
    <property type="match status" value="1"/>
</dbReference>
<organism evidence="4 5">
    <name type="scientific">Robinsoniella peoriensis</name>
    <dbReference type="NCBI Taxonomy" id="180332"/>
    <lineage>
        <taxon>Bacteria</taxon>
        <taxon>Bacillati</taxon>
        <taxon>Bacillota</taxon>
        <taxon>Clostridia</taxon>
        <taxon>Lachnospirales</taxon>
        <taxon>Lachnospiraceae</taxon>
        <taxon>Robinsoniella</taxon>
    </lineage>
</organism>
<reference evidence="4 5" key="1">
    <citation type="journal article" date="2019" name="Anaerobe">
        <title>Detection of Robinsoniella peoriensis in multiple bone samples of a trauma patient.</title>
        <authorList>
            <person name="Schrottner P."/>
            <person name="Hartwich K."/>
            <person name="Bunk B."/>
            <person name="Schober I."/>
            <person name="Helbig S."/>
            <person name="Rudolph W.W."/>
            <person name="Gunzer F."/>
        </authorList>
    </citation>
    <scope>NUCLEOTIDE SEQUENCE [LARGE SCALE GENOMIC DNA]</scope>
    <source>
        <strain evidence="4 5">DSM 106044</strain>
    </source>
</reference>
<evidence type="ECO:0000313" key="4">
    <source>
        <dbReference type="EMBL" id="TLD01013.1"/>
    </source>
</evidence>
<dbReference type="RefSeq" id="WP_044289305.1">
    <property type="nucleotide sequence ID" value="NZ_QGQD01000045.1"/>
</dbReference>
<keyword evidence="2" id="KW-0479">Metal-binding</keyword>
<proteinExistence type="inferred from homology"/>
<evidence type="ECO:0000259" key="3">
    <source>
        <dbReference type="Pfam" id="PF12850"/>
    </source>
</evidence>
<dbReference type="Proteomes" id="UP000306509">
    <property type="component" value="Unassembled WGS sequence"/>
</dbReference>
<dbReference type="EC" id="3.1.4.-" evidence="2"/>
<dbReference type="InterPro" id="IPR029052">
    <property type="entry name" value="Metallo-depent_PP-like"/>
</dbReference>